<organism evidence="1 2">
    <name type="scientific">Naganishia adeliensis</name>
    <dbReference type="NCBI Taxonomy" id="92952"/>
    <lineage>
        <taxon>Eukaryota</taxon>
        <taxon>Fungi</taxon>
        <taxon>Dikarya</taxon>
        <taxon>Basidiomycota</taxon>
        <taxon>Agaricomycotina</taxon>
        <taxon>Tremellomycetes</taxon>
        <taxon>Filobasidiales</taxon>
        <taxon>Filobasidiaceae</taxon>
        <taxon>Naganishia</taxon>
    </lineage>
</organism>
<dbReference type="Proteomes" id="UP001230649">
    <property type="component" value="Unassembled WGS sequence"/>
</dbReference>
<proteinExistence type="predicted"/>
<evidence type="ECO:0000313" key="2">
    <source>
        <dbReference type="Proteomes" id="UP001230649"/>
    </source>
</evidence>
<accession>A0ACC2V735</accession>
<evidence type="ECO:0000313" key="1">
    <source>
        <dbReference type="EMBL" id="KAJ9095169.1"/>
    </source>
</evidence>
<protein>
    <submittedName>
        <fullName evidence="1">Uncharacterized protein</fullName>
    </submittedName>
</protein>
<comment type="caution">
    <text evidence="1">The sequence shown here is derived from an EMBL/GenBank/DDBJ whole genome shotgun (WGS) entry which is preliminary data.</text>
</comment>
<reference evidence="1" key="1">
    <citation type="submission" date="2023-04" db="EMBL/GenBank/DDBJ databases">
        <title>Draft Genome sequencing of Naganishia species isolated from polar environments using Oxford Nanopore Technology.</title>
        <authorList>
            <person name="Leo P."/>
            <person name="Venkateswaran K."/>
        </authorList>
    </citation>
    <scope>NUCLEOTIDE SEQUENCE</scope>
    <source>
        <strain evidence="1">MNA-CCFEE 5262</strain>
    </source>
</reference>
<name>A0ACC2V735_9TREE</name>
<keyword evidence="2" id="KW-1185">Reference proteome</keyword>
<gene>
    <name evidence="1" type="ORF">QFC20_006708</name>
</gene>
<sequence length="210" mass="23171">MSPSSSLPVTCIVNCDSLGFTFVSTSAGNEQGGSDASSVGQYTGNATYWRYEENNMEEYVTPPPPEGVSNGTWDHTITMCLPAGHRVKVQYGCRKHTLDAAETYEEIVKYKGTDDHQGVVLISSDDFNVRYNAEMKKPRQSNNTVATGLETALMARNIVGLLWQSLTADETDEGLALWVFEAYDDQVYQRLNPGRPWEALIDVVVDVGES</sequence>
<dbReference type="EMBL" id="JASBWS010000127">
    <property type="protein sequence ID" value="KAJ9095169.1"/>
    <property type="molecule type" value="Genomic_DNA"/>
</dbReference>